<dbReference type="Gene3D" id="4.10.372.10">
    <property type="entry name" value="Lipoxygenase-1, Domain 3"/>
    <property type="match status" value="1"/>
</dbReference>
<evidence type="ECO:0000256" key="5">
    <source>
        <dbReference type="ARBA" id="ARBA00022832"/>
    </source>
</evidence>
<dbReference type="Gene3D" id="4.10.375.10">
    <property type="entry name" value="Lipoxygenase-1, Domain 2"/>
    <property type="match status" value="1"/>
</dbReference>
<keyword evidence="2" id="KW-0444">Lipid biosynthesis</keyword>
<dbReference type="InterPro" id="IPR027433">
    <property type="entry name" value="Lipoxygenase_dom_3"/>
</dbReference>
<dbReference type="SUPFAM" id="SSF48484">
    <property type="entry name" value="Lipoxigenase"/>
    <property type="match status" value="1"/>
</dbReference>
<dbReference type="OMA" id="RNEHHKE"/>
<keyword evidence="4" id="KW-0925">Oxylipin biosynthesis</keyword>
<evidence type="ECO:0000256" key="7">
    <source>
        <dbReference type="ARBA" id="ARBA00023002"/>
    </source>
</evidence>
<evidence type="ECO:0000256" key="2">
    <source>
        <dbReference type="ARBA" id="ARBA00022516"/>
    </source>
</evidence>
<evidence type="ECO:0000259" key="12">
    <source>
        <dbReference type="PROSITE" id="PS51393"/>
    </source>
</evidence>
<evidence type="ECO:0000313" key="13">
    <source>
        <dbReference type="EMBL" id="KAH7298170.1"/>
    </source>
</evidence>
<keyword evidence="3" id="KW-0479">Metal-binding</keyword>
<comment type="caution">
    <text evidence="13">The sequence shown here is derived from an EMBL/GenBank/DDBJ whole genome shotgun (WGS) entry which is preliminary data.</text>
</comment>
<comment type="similarity">
    <text evidence="1">Belongs to the lipoxygenase family.</text>
</comment>
<proteinExistence type="inferred from homology"/>
<dbReference type="InterPro" id="IPR001024">
    <property type="entry name" value="PLAT/LH2_dom"/>
</dbReference>
<protein>
    <recommendedName>
        <fullName evidence="15">Lipoxygenase</fullName>
    </recommendedName>
</protein>
<evidence type="ECO:0000259" key="11">
    <source>
        <dbReference type="PROSITE" id="PS50095"/>
    </source>
</evidence>
<dbReference type="GO" id="GO:0031408">
    <property type="term" value="P:oxylipin biosynthetic process"/>
    <property type="evidence" value="ECO:0007669"/>
    <property type="project" value="UniProtKB-KW"/>
</dbReference>
<keyword evidence="5" id="KW-0276">Fatty acid metabolism</keyword>
<keyword evidence="7" id="KW-0560">Oxidoreductase</keyword>
<keyword evidence="6" id="KW-0223">Dioxygenase</keyword>
<dbReference type="Gene3D" id="1.20.245.10">
    <property type="entry name" value="Lipoxygenase-1, Domain 5"/>
    <property type="match status" value="1"/>
</dbReference>
<dbReference type="InterPro" id="IPR036392">
    <property type="entry name" value="PLAT/LH2_dom_sf"/>
</dbReference>
<organism evidence="13 14">
    <name type="scientific">Ceratopteris richardii</name>
    <name type="common">Triangle waterfern</name>
    <dbReference type="NCBI Taxonomy" id="49495"/>
    <lineage>
        <taxon>Eukaryota</taxon>
        <taxon>Viridiplantae</taxon>
        <taxon>Streptophyta</taxon>
        <taxon>Embryophyta</taxon>
        <taxon>Tracheophyta</taxon>
        <taxon>Polypodiopsida</taxon>
        <taxon>Polypodiidae</taxon>
        <taxon>Polypodiales</taxon>
        <taxon>Pteridineae</taxon>
        <taxon>Pteridaceae</taxon>
        <taxon>Parkerioideae</taxon>
        <taxon>Ceratopteris</taxon>
    </lineage>
</organism>
<evidence type="ECO:0000256" key="10">
    <source>
        <dbReference type="PROSITE-ProRule" id="PRU00152"/>
    </source>
</evidence>
<dbReference type="SMART" id="SM00308">
    <property type="entry name" value="LH2"/>
    <property type="match status" value="1"/>
</dbReference>
<evidence type="ECO:0000256" key="1">
    <source>
        <dbReference type="ARBA" id="ARBA00009419"/>
    </source>
</evidence>
<dbReference type="GO" id="GO:0046872">
    <property type="term" value="F:metal ion binding"/>
    <property type="evidence" value="ECO:0007669"/>
    <property type="project" value="UniProtKB-KW"/>
</dbReference>
<sequence>MKEKAVIKASVRVLNDESTLSGYSHSINRLLGYDVKLRLVSLEIDSATESSRLSEEVILSLTNGTKEGPDLVISISFNVYHYFGEPGALIVHSKDSGEFFLKSVTLTLPDTSTRYFPCHSWINHVQYNKGRPRYFFTNKLRLPHDTPLALRKIREEELLCVRGDGTGERKFAERIYDYTVYNDLCDLDVDIDRKRPIMGGSWDNPCPRRIWTGRKLTNADSAYETHMNSYNSTYIPRDERFSPLKKSRFYITGFKSFSHSIISDIMRLWRNSKSFADFNEIHSLYANQLRTDSDGKSPMPPGPIEVPYITFPHPGVVRVNKVGWKTDEEFGRQRLAGSNPHTIELLRVFPPESKLDENVYGSSKSAISAHHLEPYLEGYSVEEAMERKLLFIVDYYDMYMPYLRRIHATDKRATYASRTILYLSKKKSLLPIAIELAVPGPHEGAEAKKRVFTPDRTKDFDWVWHCAKAHVLTVDTTYQLSVCHWLRTHASMEPIIMSTRRHLSKMHPIHAFLDPHFKDTVNLNAEGRTALISAEGRIEKNFAGGRYQMQIVCQEYKKWKFSEQSLPNDLLRRGVAVKDPSTKSGVRLLIEDYPYAADGLELWVAIRQWVDDYVSLYYKDDQTVLDDKELQNWWWEIRTIGHGDHAGAEWWSEMNKVEDVKEALSTIIWVTSCFHASVNFGNYAYGGYVPNSPGMLRLFIPEEGSPEYKKMIENPERFYMDMLPSQGVATITMATFESLAHHLEEEEYLGQRSDPQWTSDGRALAALEMFRSNIAAAEAVIEARITAYSHLPHRAGPVVMPYTLLTPSSGGVGMTFRGVPNSISM</sequence>
<dbReference type="OrthoDB" id="407298at2759"/>
<dbReference type="Proteomes" id="UP000825935">
    <property type="component" value="Chromosome 25"/>
</dbReference>
<dbReference type="Gene3D" id="2.60.60.20">
    <property type="entry name" value="PLAT/LH2 domain"/>
    <property type="match status" value="1"/>
</dbReference>
<evidence type="ECO:0000256" key="3">
    <source>
        <dbReference type="ARBA" id="ARBA00022723"/>
    </source>
</evidence>
<evidence type="ECO:0000256" key="9">
    <source>
        <dbReference type="ARBA" id="ARBA00023160"/>
    </source>
</evidence>
<dbReference type="GO" id="GO:0006633">
    <property type="term" value="P:fatty acid biosynthetic process"/>
    <property type="evidence" value="ECO:0007669"/>
    <property type="project" value="UniProtKB-KW"/>
</dbReference>
<dbReference type="InterPro" id="IPR013819">
    <property type="entry name" value="LipOase_C"/>
</dbReference>
<name>A0A8T2RQ01_CERRI</name>
<dbReference type="PANTHER" id="PTHR11771">
    <property type="entry name" value="LIPOXYGENASE"/>
    <property type="match status" value="1"/>
</dbReference>
<gene>
    <name evidence="13" type="ORF">KP509_25G030300</name>
</gene>
<keyword evidence="9" id="KW-0275">Fatty acid biosynthesis</keyword>
<evidence type="ECO:0000313" key="14">
    <source>
        <dbReference type="Proteomes" id="UP000825935"/>
    </source>
</evidence>
<feature type="domain" description="Lipoxygenase" evidence="12">
    <location>
        <begin position="140"/>
        <end position="825"/>
    </location>
</feature>
<feature type="domain" description="PLAT" evidence="11">
    <location>
        <begin position="7"/>
        <end position="136"/>
    </location>
</feature>
<dbReference type="PRINTS" id="PR00468">
    <property type="entry name" value="PLTLPOXGNASE"/>
</dbReference>
<dbReference type="InterPro" id="IPR001246">
    <property type="entry name" value="LipOase_plant"/>
</dbReference>
<reference evidence="13" key="1">
    <citation type="submission" date="2021-08" db="EMBL/GenBank/DDBJ databases">
        <title>WGS assembly of Ceratopteris richardii.</title>
        <authorList>
            <person name="Marchant D.B."/>
            <person name="Chen G."/>
            <person name="Jenkins J."/>
            <person name="Shu S."/>
            <person name="Leebens-Mack J."/>
            <person name="Grimwood J."/>
            <person name="Schmutz J."/>
            <person name="Soltis P."/>
            <person name="Soltis D."/>
            <person name="Chen Z.-H."/>
        </authorList>
    </citation>
    <scope>NUCLEOTIDE SEQUENCE</scope>
    <source>
        <strain evidence="13">Whitten #5841</strain>
        <tissue evidence="13">Leaf</tissue>
    </source>
</reference>
<keyword evidence="14" id="KW-1185">Reference proteome</keyword>
<dbReference type="AlphaFoldDB" id="A0A8T2RQ01"/>
<evidence type="ECO:0000256" key="6">
    <source>
        <dbReference type="ARBA" id="ARBA00022964"/>
    </source>
</evidence>
<dbReference type="Pfam" id="PF00305">
    <property type="entry name" value="Lipoxygenase"/>
    <property type="match status" value="1"/>
</dbReference>
<evidence type="ECO:0000256" key="8">
    <source>
        <dbReference type="ARBA" id="ARBA00023098"/>
    </source>
</evidence>
<comment type="caution">
    <text evidence="10">Lacks conserved residue(s) required for the propagation of feature annotation.</text>
</comment>
<dbReference type="PROSITE" id="PS50095">
    <property type="entry name" value="PLAT"/>
    <property type="match status" value="1"/>
</dbReference>
<evidence type="ECO:0000256" key="4">
    <source>
        <dbReference type="ARBA" id="ARBA00022767"/>
    </source>
</evidence>
<dbReference type="EMBL" id="CM035430">
    <property type="protein sequence ID" value="KAH7298170.1"/>
    <property type="molecule type" value="Genomic_DNA"/>
</dbReference>
<accession>A0A8T2RQ01</accession>
<dbReference type="PRINTS" id="PR00087">
    <property type="entry name" value="LIPOXYGENASE"/>
</dbReference>
<evidence type="ECO:0008006" key="15">
    <source>
        <dbReference type="Google" id="ProtNLM"/>
    </source>
</evidence>
<dbReference type="GO" id="GO:0034440">
    <property type="term" value="P:lipid oxidation"/>
    <property type="evidence" value="ECO:0007669"/>
    <property type="project" value="InterPro"/>
</dbReference>
<keyword evidence="8" id="KW-0443">Lipid metabolism</keyword>
<dbReference type="GO" id="GO:0016702">
    <property type="term" value="F:oxidoreductase activity, acting on single donors with incorporation of molecular oxygen, incorporation of two atoms of oxygen"/>
    <property type="evidence" value="ECO:0007669"/>
    <property type="project" value="InterPro"/>
</dbReference>
<dbReference type="InterPro" id="IPR036226">
    <property type="entry name" value="LipOase_C_sf"/>
</dbReference>
<dbReference type="SUPFAM" id="SSF49723">
    <property type="entry name" value="Lipase/lipooxygenase domain (PLAT/LH2 domain)"/>
    <property type="match status" value="1"/>
</dbReference>
<dbReference type="PROSITE" id="PS51393">
    <property type="entry name" value="LIPOXYGENASE_3"/>
    <property type="match status" value="1"/>
</dbReference>
<dbReference type="Gene3D" id="3.10.450.60">
    <property type="match status" value="1"/>
</dbReference>
<dbReference type="InterPro" id="IPR000907">
    <property type="entry name" value="LipOase"/>
</dbReference>